<dbReference type="SUPFAM" id="SSF51905">
    <property type="entry name" value="FAD/NAD(P)-binding domain"/>
    <property type="match status" value="1"/>
</dbReference>
<evidence type="ECO:0000256" key="2">
    <source>
        <dbReference type="ARBA" id="ARBA00022630"/>
    </source>
</evidence>
<evidence type="ECO:0000313" key="7">
    <source>
        <dbReference type="Proteomes" id="UP001170379"/>
    </source>
</evidence>
<evidence type="ECO:0000256" key="4">
    <source>
        <dbReference type="ARBA" id="ARBA00022857"/>
    </source>
</evidence>
<gene>
    <name evidence="6" type="ORF">C7K25_05690</name>
</gene>
<evidence type="ECO:0000256" key="1">
    <source>
        <dbReference type="ARBA" id="ARBA00010139"/>
    </source>
</evidence>
<organism evidence="6 7">
    <name type="scientific">Gulosibacter molinativorax</name>
    <dbReference type="NCBI Taxonomy" id="256821"/>
    <lineage>
        <taxon>Bacteria</taxon>
        <taxon>Bacillati</taxon>
        <taxon>Actinomycetota</taxon>
        <taxon>Actinomycetes</taxon>
        <taxon>Micrococcales</taxon>
        <taxon>Microbacteriaceae</taxon>
        <taxon>Gulosibacter</taxon>
    </lineage>
</organism>
<proteinExistence type="inferred from homology"/>
<keyword evidence="5" id="KW-0560">Oxidoreductase</keyword>
<comment type="caution">
    <text evidence="6">The sequence shown here is derived from an EMBL/GenBank/DDBJ whole genome shotgun (WGS) entry which is preliminary data.</text>
</comment>
<reference evidence="6" key="1">
    <citation type="submission" date="2018-03" db="EMBL/GenBank/DDBJ databases">
        <authorList>
            <person name="Nunes O.C."/>
            <person name="Lopes A.R."/>
            <person name="Froufe H."/>
            <person name="Munoz-Merida A."/>
            <person name="Barroso C."/>
            <person name="Egas C."/>
        </authorList>
    </citation>
    <scope>NUCLEOTIDE SEQUENCE</scope>
    <source>
        <strain evidence="6">ON4</strain>
    </source>
</reference>
<protein>
    <submittedName>
        <fullName evidence="6">NAD(P)/FAD-dependent oxidoreductase</fullName>
    </submittedName>
</protein>
<keyword evidence="2" id="KW-0285">Flavoprotein</keyword>
<dbReference type="InterPro" id="IPR036188">
    <property type="entry name" value="FAD/NAD-bd_sf"/>
</dbReference>
<evidence type="ECO:0000313" key="6">
    <source>
        <dbReference type="EMBL" id="MDJ1370858.1"/>
    </source>
</evidence>
<sequence>MSTTTTTQTVDAIVIGAGFGGIQATHRLGNEFGMTVKAFDKAAGPGGTWYWNRYPGAMSDTESHIYRFSFDKEMLQEDTWSNTYLMQADILANIERVMDRYDLWQYFEFNTEVTSAIYLEDAELWEVTTSKGDVYRAKYVVNALGLLSAVNLPDIKGMDTFEGEILHTGAYPEGKDLTGLRVGVIGSGSTGTQVVTALGPKVKHLTHFIRTPQYSVPSGFRPVDEAEVLETRENFDAIWDQVKNSAVAFGFDESTTPALSVSEEERQRVYQEAWERGGGFRFMFGTFGDIATDLEANETAAAFIRSKIRETVKDEEKARKLTPTDLYARRPLCDGGFFETFNRDNVDVVALKETPIEEIVPNGIRTADGTVHELDVIIFATGFDAVDGNYRRMNIRGRNGIHINEYWDGQPTSFLGVATANFPNWFMVLGPNGPFTNLVPSIETQVEWFTDFIKHAEDNGLASIEPSQESVDEWTKTCSEIADMTVFGKVDSWIFGANVAGKTRSVLFYVGGLKNYRDILKDIADNDYRGFELRSAVAASVAA</sequence>
<dbReference type="EMBL" id="PXVD01000007">
    <property type="protein sequence ID" value="MDJ1370858.1"/>
    <property type="molecule type" value="Genomic_DNA"/>
</dbReference>
<keyword evidence="3" id="KW-0274">FAD</keyword>
<accession>A0ABT7C6X3</accession>
<dbReference type="PANTHER" id="PTHR43098:SF5">
    <property type="entry name" value="DUAL-FUNCTIONAL MONOOXYGENASE_METHYLTRANSFERASE PSOF"/>
    <property type="match status" value="1"/>
</dbReference>
<dbReference type="PANTHER" id="PTHR43098">
    <property type="entry name" value="L-ORNITHINE N(5)-MONOOXYGENASE-RELATED"/>
    <property type="match status" value="1"/>
</dbReference>
<dbReference type="Proteomes" id="UP001170379">
    <property type="component" value="Unassembled WGS sequence"/>
</dbReference>
<reference evidence="6" key="2">
    <citation type="journal article" date="2022" name="Sci. Rep.">
        <title>In silico prediction of the enzymes involved in the degradation of the herbicide molinate by Gulosibacter molinativorax ON4T.</title>
        <authorList>
            <person name="Lopes A.R."/>
            <person name="Bunin E."/>
            <person name="Viana A.T."/>
            <person name="Froufe H."/>
            <person name="Munoz-Merida A."/>
            <person name="Pinho D."/>
            <person name="Figueiredo J."/>
            <person name="Barroso C."/>
            <person name="Vaz-Moreira I."/>
            <person name="Bellanger X."/>
            <person name="Egas C."/>
            <person name="Nunes O.C."/>
        </authorList>
    </citation>
    <scope>NUCLEOTIDE SEQUENCE</scope>
    <source>
        <strain evidence="6">ON4</strain>
    </source>
</reference>
<dbReference type="InterPro" id="IPR050775">
    <property type="entry name" value="FAD-binding_Monooxygenases"/>
</dbReference>
<keyword evidence="4" id="KW-0521">NADP</keyword>
<keyword evidence="7" id="KW-1185">Reference proteome</keyword>
<dbReference type="InterPro" id="IPR020946">
    <property type="entry name" value="Flavin_mOase-like"/>
</dbReference>
<dbReference type="RefSeq" id="WP_026936286.1">
    <property type="nucleotide sequence ID" value="NZ_CP028426.1"/>
</dbReference>
<evidence type="ECO:0000256" key="3">
    <source>
        <dbReference type="ARBA" id="ARBA00022827"/>
    </source>
</evidence>
<evidence type="ECO:0000256" key="5">
    <source>
        <dbReference type="ARBA" id="ARBA00023002"/>
    </source>
</evidence>
<name>A0ABT7C6X3_9MICO</name>
<dbReference type="Pfam" id="PF00743">
    <property type="entry name" value="FMO-like"/>
    <property type="match status" value="1"/>
</dbReference>
<dbReference type="Gene3D" id="3.50.50.60">
    <property type="entry name" value="FAD/NAD(P)-binding domain"/>
    <property type="match status" value="2"/>
</dbReference>
<comment type="similarity">
    <text evidence="1">Belongs to the FAD-binding monooxygenase family.</text>
</comment>